<dbReference type="GO" id="GO:0004252">
    <property type="term" value="F:serine-type endopeptidase activity"/>
    <property type="evidence" value="ECO:0007669"/>
    <property type="project" value="UniProtKB-EC"/>
</dbReference>
<dbReference type="InterPro" id="IPR001478">
    <property type="entry name" value="PDZ"/>
</dbReference>
<dbReference type="Gene3D" id="3.30.230.10">
    <property type="match status" value="1"/>
</dbReference>
<feature type="active site" evidence="1">
    <location>
        <position position="272"/>
    </location>
</feature>
<dbReference type="Gene3D" id="2.30.42.10">
    <property type="match status" value="1"/>
</dbReference>
<dbReference type="PROSITE" id="PS51786">
    <property type="entry name" value="LON_PROTEOLYTIC"/>
    <property type="match status" value="1"/>
</dbReference>
<comment type="similarity">
    <text evidence="1">Belongs to the peptidase S16 family.</text>
</comment>
<accession>A0ABY7U7I3</accession>
<comment type="catalytic activity">
    <reaction evidence="1">
        <text>Hydrolysis of proteins in presence of ATP.</text>
        <dbReference type="EC" id="3.4.21.53"/>
    </reaction>
</comment>
<keyword evidence="5" id="KW-1185">Reference proteome</keyword>
<sequence>MDKVPGTDIDLTVPYAAEGPGPTVNTLGDVDGTDVVEVHAPEVDDTAGNLNMTTVSVRSHMTLVQALGRWMFTDDTIVPLDTVIPPTMNDEEVKEANQQAFDQSESAATATALRYLHLPMRVAVGGTMENTNADGVLQADDIITEVDGKKVSEPAEVQDAVRAKKPGDTVDLTVERDGKPRHEKVELGEHPDAHGREKTPLLGVLMKAVPADDIDVKYNLQDIGGPSAGMMFSLAVIDKLSPGELNAGKFVAGTGTIAEDGTVGPIGGIQHKVEAASEAGAELFLAPRDNCAEALRGKHGDMTIAAVGNIDDAVKAMDDFGRGETPQLCE</sequence>
<keyword evidence="1 4" id="KW-0645">Protease</keyword>
<evidence type="ECO:0000313" key="4">
    <source>
        <dbReference type="EMBL" id="WCZ32025.1"/>
    </source>
</evidence>
<dbReference type="InterPro" id="IPR020568">
    <property type="entry name" value="Ribosomal_Su5_D2-typ_SF"/>
</dbReference>
<gene>
    <name evidence="4" type="primary">lon</name>
    <name evidence="4" type="ORF">CMASS_02830</name>
</gene>
<dbReference type="PANTHER" id="PTHR10046">
    <property type="entry name" value="ATP DEPENDENT LON PROTEASE FAMILY MEMBER"/>
    <property type="match status" value="1"/>
</dbReference>
<dbReference type="Proteomes" id="UP001220064">
    <property type="component" value="Chromosome"/>
</dbReference>
<dbReference type="EMBL" id="CP063189">
    <property type="protein sequence ID" value="WCZ32025.1"/>
    <property type="molecule type" value="Genomic_DNA"/>
</dbReference>
<dbReference type="InterPro" id="IPR036034">
    <property type="entry name" value="PDZ_sf"/>
</dbReference>
<dbReference type="GO" id="GO:0006508">
    <property type="term" value="P:proteolysis"/>
    <property type="evidence" value="ECO:0007669"/>
    <property type="project" value="UniProtKB-KW"/>
</dbReference>
<protein>
    <recommendedName>
        <fullName evidence="1">endopeptidase La</fullName>
        <ecNumber evidence="1">3.4.21.53</ecNumber>
    </recommendedName>
</protein>
<reference evidence="4 5" key="1">
    <citation type="submission" date="2020-10" db="EMBL/GenBank/DDBJ databases">
        <title>Complete genome sequence of Corynebacterium massiliense DSM 45435, type strain of Corynebacterium massiliense.</title>
        <authorList>
            <person name="Busche T."/>
            <person name="Kalinowski J."/>
            <person name="Ruckert C."/>
        </authorList>
    </citation>
    <scope>NUCLEOTIDE SEQUENCE [LARGE SCALE GENOMIC DNA]</scope>
    <source>
        <strain evidence="4 5">DSM 45435</strain>
    </source>
</reference>
<evidence type="ECO:0000259" key="3">
    <source>
        <dbReference type="PROSITE" id="PS51786"/>
    </source>
</evidence>
<keyword evidence="1 4" id="KW-0378">Hydrolase</keyword>
<dbReference type="SUPFAM" id="SSF54211">
    <property type="entry name" value="Ribosomal protein S5 domain 2-like"/>
    <property type="match status" value="1"/>
</dbReference>
<dbReference type="Pfam" id="PF13180">
    <property type="entry name" value="PDZ_2"/>
    <property type="match status" value="1"/>
</dbReference>
<feature type="region of interest" description="Disordered" evidence="2">
    <location>
        <begin position="176"/>
        <end position="196"/>
    </location>
</feature>
<dbReference type="InterPro" id="IPR008269">
    <property type="entry name" value="Lon_proteolytic"/>
</dbReference>
<feature type="domain" description="Lon proteolytic" evidence="3">
    <location>
        <begin position="222"/>
        <end position="320"/>
    </location>
</feature>
<evidence type="ECO:0000256" key="1">
    <source>
        <dbReference type="PROSITE-ProRule" id="PRU01122"/>
    </source>
</evidence>
<dbReference type="SUPFAM" id="SSF50156">
    <property type="entry name" value="PDZ domain-like"/>
    <property type="match status" value="1"/>
</dbReference>
<dbReference type="Pfam" id="PF05362">
    <property type="entry name" value="Lon_C"/>
    <property type="match status" value="1"/>
</dbReference>
<dbReference type="InterPro" id="IPR027065">
    <property type="entry name" value="Lon_Prtase"/>
</dbReference>
<keyword evidence="1" id="KW-0720">Serine protease</keyword>
<dbReference type="EC" id="3.4.21.53" evidence="1"/>
<evidence type="ECO:0000313" key="5">
    <source>
        <dbReference type="Proteomes" id="UP001220064"/>
    </source>
</evidence>
<name>A0ABY7U7I3_9CORY</name>
<proteinExistence type="inferred from homology"/>
<organism evidence="4 5">
    <name type="scientific">Corynebacterium massiliense DSM 45435</name>
    <dbReference type="NCBI Taxonomy" id="1121364"/>
    <lineage>
        <taxon>Bacteria</taxon>
        <taxon>Bacillati</taxon>
        <taxon>Actinomycetota</taxon>
        <taxon>Actinomycetes</taxon>
        <taxon>Mycobacteriales</taxon>
        <taxon>Corynebacteriaceae</taxon>
        <taxon>Corynebacterium</taxon>
    </lineage>
</organism>
<dbReference type="InterPro" id="IPR014721">
    <property type="entry name" value="Ribsml_uS5_D2-typ_fold_subgr"/>
</dbReference>
<feature type="active site" evidence="1">
    <location>
        <position position="227"/>
    </location>
</feature>
<evidence type="ECO:0000256" key="2">
    <source>
        <dbReference type="SAM" id="MobiDB-lite"/>
    </source>
</evidence>